<evidence type="ECO:0000313" key="3">
    <source>
        <dbReference type="Proteomes" id="UP000178869"/>
    </source>
</evidence>
<dbReference type="AlphaFoldDB" id="A0A1G2PF24"/>
<dbReference type="EMBL" id="MHSR01000009">
    <property type="protein sequence ID" value="OHA46944.1"/>
    <property type="molecule type" value="Genomic_DNA"/>
</dbReference>
<comment type="caution">
    <text evidence="2">The sequence shown here is derived from an EMBL/GenBank/DDBJ whole genome shotgun (WGS) entry which is preliminary data.</text>
</comment>
<name>A0A1G2PF24_9BACT</name>
<reference evidence="2 3" key="1">
    <citation type="journal article" date="2016" name="Nat. Commun.">
        <title>Thousands of microbial genomes shed light on interconnected biogeochemical processes in an aquifer system.</title>
        <authorList>
            <person name="Anantharaman K."/>
            <person name="Brown C.T."/>
            <person name="Hug L.A."/>
            <person name="Sharon I."/>
            <person name="Castelle C.J."/>
            <person name="Probst A.J."/>
            <person name="Thomas B.C."/>
            <person name="Singh A."/>
            <person name="Wilkins M.J."/>
            <person name="Karaoz U."/>
            <person name="Brodie E.L."/>
            <person name="Williams K.H."/>
            <person name="Hubbard S.S."/>
            <person name="Banfield J.F."/>
        </authorList>
    </citation>
    <scope>NUCLEOTIDE SEQUENCE [LARGE SCALE GENOMIC DNA]</scope>
</reference>
<feature type="region of interest" description="Disordered" evidence="1">
    <location>
        <begin position="46"/>
        <end position="67"/>
    </location>
</feature>
<sequence>MESTESQLPDVSDVAVATEEGALLEQTQEAETAAITDVMTLIAAHKPSVPARQEDDEISSDDLRSSESANVMMAQCPDHSSFKVRVDDGTVRQVVIWEFEGRKGGQKDEGEWRRKTRVLCPHPSLFEPNGHFIKSKAVEVRGTHGHRIRAH</sequence>
<dbReference type="Proteomes" id="UP000178869">
    <property type="component" value="Unassembled WGS sequence"/>
</dbReference>
<evidence type="ECO:0000313" key="2">
    <source>
        <dbReference type="EMBL" id="OHA46944.1"/>
    </source>
</evidence>
<proteinExistence type="predicted"/>
<accession>A0A1G2PF24</accession>
<evidence type="ECO:0000256" key="1">
    <source>
        <dbReference type="SAM" id="MobiDB-lite"/>
    </source>
</evidence>
<gene>
    <name evidence="2" type="ORF">A2828_02785</name>
</gene>
<organism evidence="2 3">
    <name type="scientific">Candidatus Terrybacteria bacterium RIFCSPHIGHO2_01_FULL_43_35</name>
    <dbReference type="NCBI Taxonomy" id="1802361"/>
    <lineage>
        <taxon>Bacteria</taxon>
        <taxon>Candidatus Terryibacteriota</taxon>
    </lineage>
</organism>
<protein>
    <submittedName>
        <fullName evidence="2">Uncharacterized protein</fullName>
    </submittedName>
</protein>